<evidence type="ECO:0000313" key="2">
    <source>
        <dbReference type="Proteomes" id="UP000309128"/>
    </source>
</evidence>
<sequence>MSRMREIAEARKRLAPRYGEEVTKRLAEKFGYEIPAVEAVTNVADAARNADTSDDDGRWPAPTPEDVDDALLSIKAARVLLLEDELTLIEAARANNRSWNQIGKLLGIPVAAAKTRPEALRQEINKLSAPW</sequence>
<proteinExistence type="predicted"/>
<protein>
    <submittedName>
        <fullName evidence="1">Uncharacterized protein</fullName>
    </submittedName>
</protein>
<name>A0A5S4FMV4_9ACTN</name>
<comment type="caution">
    <text evidence="1">The sequence shown here is derived from an EMBL/GenBank/DDBJ whole genome shotgun (WGS) entry which is preliminary data.</text>
</comment>
<keyword evidence="2" id="KW-1185">Reference proteome</keyword>
<accession>A0A5S4FMV4</accession>
<dbReference type="Proteomes" id="UP000309128">
    <property type="component" value="Unassembled WGS sequence"/>
</dbReference>
<dbReference type="AlphaFoldDB" id="A0A5S4FMV4"/>
<dbReference type="OrthoDB" id="3579809at2"/>
<dbReference type="EMBL" id="VCKY01000034">
    <property type="protein sequence ID" value="TMR22056.1"/>
    <property type="molecule type" value="Genomic_DNA"/>
</dbReference>
<evidence type="ECO:0000313" key="1">
    <source>
        <dbReference type="EMBL" id="TMR22056.1"/>
    </source>
</evidence>
<organism evidence="1 2">
    <name type="scientific">Nonomuraea turkmeniaca</name>
    <dbReference type="NCBI Taxonomy" id="103838"/>
    <lineage>
        <taxon>Bacteria</taxon>
        <taxon>Bacillati</taxon>
        <taxon>Actinomycetota</taxon>
        <taxon>Actinomycetes</taxon>
        <taxon>Streptosporangiales</taxon>
        <taxon>Streptosporangiaceae</taxon>
        <taxon>Nonomuraea</taxon>
    </lineage>
</organism>
<gene>
    <name evidence="1" type="ORF">ETD86_12875</name>
</gene>
<dbReference type="RefSeq" id="WP_138666364.1">
    <property type="nucleotide sequence ID" value="NZ_VCKY01000034.1"/>
</dbReference>
<reference evidence="1 2" key="1">
    <citation type="submission" date="2019-05" db="EMBL/GenBank/DDBJ databases">
        <title>Draft genome sequence of Nonomuraea turkmeniaca DSM 43926.</title>
        <authorList>
            <person name="Saricaoglu S."/>
            <person name="Isik K."/>
        </authorList>
    </citation>
    <scope>NUCLEOTIDE SEQUENCE [LARGE SCALE GENOMIC DNA]</scope>
    <source>
        <strain evidence="1 2">DSM 43926</strain>
    </source>
</reference>